<dbReference type="Gene3D" id="1.10.510.10">
    <property type="entry name" value="Transferase(Phosphotransferase) domain 1"/>
    <property type="match status" value="1"/>
</dbReference>
<keyword evidence="6" id="KW-0418">Kinase</keyword>
<keyword evidence="14" id="KW-1185">Reference proteome</keyword>
<keyword evidence="7 10" id="KW-0067">ATP-binding</keyword>
<feature type="compositionally biased region" description="Low complexity" evidence="11">
    <location>
        <begin position="1044"/>
        <end position="1055"/>
    </location>
</feature>
<dbReference type="PANTHER" id="PTHR24356">
    <property type="entry name" value="SERINE/THREONINE-PROTEIN KINASE"/>
    <property type="match status" value="1"/>
</dbReference>
<feature type="compositionally biased region" description="Low complexity" evidence="11">
    <location>
        <begin position="510"/>
        <end position="523"/>
    </location>
</feature>
<proteinExistence type="inferred from homology"/>
<dbReference type="HOGENOM" id="CLU_005768_0_0_1"/>
<feature type="compositionally biased region" description="Polar residues" evidence="11">
    <location>
        <begin position="597"/>
        <end position="638"/>
    </location>
</feature>
<dbReference type="Pfam" id="PF00069">
    <property type="entry name" value="Pkinase"/>
    <property type="match status" value="1"/>
</dbReference>
<dbReference type="SUPFAM" id="SSF56112">
    <property type="entry name" value="Protein kinase-like (PK-like)"/>
    <property type="match status" value="1"/>
</dbReference>
<dbReference type="STRING" id="1206466.K0KKV8"/>
<comment type="similarity">
    <text evidence="1">Belongs to the protein kinase superfamily. AGC Ser/Thr protein kinase family. PDPK1 subfamily.</text>
</comment>
<evidence type="ECO:0000313" key="13">
    <source>
        <dbReference type="EMBL" id="CCH42767.1"/>
    </source>
</evidence>
<dbReference type="FunCoup" id="K0KKV8">
    <property type="interactions" value="424"/>
</dbReference>
<evidence type="ECO:0000259" key="12">
    <source>
        <dbReference type="PROSITE" id="PS50011"/>
    </source>
</evidence>
<dbReference type="InterPro" id="IPR017441">
    <property type="entry name" value="Protein_kinase_ATP_BS"/>
</dbReference>
<comment type="caution">
    <text evidence="13">The sequence shown here is derived from an EMBL/GenBank/DDBJ whole genome shotgun (WGS) entry which is preliminary data.</text>
</comment>
<evidence type="ECO:0000256" key="3">
    <source>
        <dbReference type="ARBA" id="ARBA00022527"/>
    </source>
</evidence>
<evidence type="ECO:0000256" key="9">
    <source>
        <dbReference type="ARBA" id="ARBA00048679"/>
    </source>
</evidence>
<dbReference type="GO" id="GO:0005524">
    <property type="term" value="F:ATP binding"/>
    <property type="evidence" value="ECO:0007669"/>
    <property type="project" value="UniProtKB-UniRule"/>
</dbReference>
<dbReference type="InterPro" id="IPR011009">
    <property type="entry name" value="Kinase-like_dom_sf"/>
</dbReference>
<evidence type="ECO:0000256" key="4">
    <source>
        <dbReference type="ARBA" id="ARBA00022679"/>
    </source>
</evidence>
<organism evidence="13 14">
    <name type="scientific">Wickerhamomyces ciferrii (strain ATCC 14091 / BCRC 22168 / CBS 111 / JCM 3599 / NBRC 0793 / NRRL Y-1031 F-60-10)</name>
    <name type="common">Yeast</name>
    <name type="synonym">Pichia ciferrii</name>
    <dbReference type="NCBI Taxonomy" id="1206466"/>
    <lineage>
        <taxon>Eukaryota</taxon>
        <taxon>Fungi</taxon>
        <taxon>Dikarya</taxon>
        <taxon>Ascomycota</taxon>
        <taxon>Saccharomycotina</taxon>
        <taxon>Saccharomycetes</taxon>
        <taxon>Phaffomycetales</taxon>
        <taxon>Wickerhamomycetaceae</taxon>
        <taxon>Wickerhamomyces</taxon>
    </lineage>
</organism>
<comment type="catalytic activity">
    <reaction evidence="8">
        <text>L-threonyl-[protein] + ATP = O-phospho-L-threonyl-[protein] + ADP + H(+)</text>
        <dbReference type="Rhea" id="RHEA:46608"/>
        <dbReference type="Rhea" id="RHEA-COMP:11060"/>
        <dbReference type="Rhea" id="RHEA-COMP:11605"/>
        <dbReference type="ChEBI" id="CHEBI:15378"/>
        <dbReference type="ChEBI" id="CHEBI:30013"/>
        <dbReference type="ChEBI" id="CHEBI:30616"/>
        <dbReference type="ChEBI" id="CHEBI:61977"/>
        <dbReference type="ChEBI" id="CHEBI:456216"/>
        <dbReference type="EC" id="2.7.11.1"/>
    </reaction>
</comment>
<dbReference type="FunFam" id="1.10.510.10:FF:000534">
    <property type="entry name" value="Serine/threonine-protein kinase PKH2"/>
    <property type="match status" value="1"/>
</dbReference>
<gene>
    <name evidence="13" type="ORF">BN7_2311</name>
</gene>
<dbReference type="InterPro" id="IPR039046">
    <property type="entry name" value="PDPK1"/>
</dbReference>
<evidence type="ECO:0000256" key="5">
    <source>
        <dbReference type="ARBA" id="ARBA00022741"/>
    </source>
</evidence>
<feature type="compositionally biased region" description="Low complexity" evidence="11">
    <location>
        <begin position="72"/>
        <end position="83"/>
    </location>
</feature>
<feature type="domain" description="Protein kinase" evidence="12">
    <location>
        <begin position="175"/>
        <end position="435"/>
    </location>
</feature>
<feature type="binding site" evidence="10">
    <location>
        <position position="204"/>
    </location>
    <ligand>
        <name>ATP</name>
        <dbReference type="ChEBI" id="CHEBI:30616"/>
    </ligand>
</feature>
<feature type="compositionally biased region" description="Polar residues" evidence="11">
    <location>
        <begin position="1032"/>
        <end position="1043"/>
    </location>
</feature>
<dbReference type="InterPro" id="IPR050236">
    <property type="entry name" value="Ser_Thr_kinase_AGC"/>
</dbReference>
<name>K0KKV8_WICCF</name>
<dbReference type="PROSITE" id="PS50011">
    <property type="entry name" value="PROTEIN_KINASE_DOM"/>
    <property type="match status" value="1"/>
</dbReference>
<comment type="catalytic activity">
    <reaction evidence="9">
        <text>L-seryl-[protein] + ATP = O-phospho-L-seryl-[protein] + ADP + H(+)</text>
        <dbReference type="Rhea" id="RHEA:17989"/>
        <dbReference type="Rhea" id="RHEA-COMP:9863"/>
        <dbReference type="Rhea" id="RHEA-COMP:11604"/>
        <dbReference type="ChEBI" id="CHEBI:15378"/>
        <dbReference type="ChEBI" id="CHEBI:29999"/>
        <dbReference type="ChEBI" id="CHEBI:30616"/>
        <dbReference type="ChEBI" id="CHEBI:83421"/>
        <dbReference type="ChEBI" id="CHEBI:456216"/>
        <dbReference type="EC" id="2.7.11.1"/>
    </reaction>
</comment>
<feature type="compositionally biased region" description="Polar residues" evidence="11">
    <location>
        <begin position="1056"/>
        <end position="1071"/>
    </location>
</feature>
<feature type="compositionally biased region" description="Polar residues" evidence="11">
    <location>
        <begin position="941"/>
        <end position="958"/>
    </location>
</feature>
<dbReference type="PANTHER" id="PTHR24356:SF163">
    <property type="entry name" value="3-PHOSPHOINOSITIDE-DEPENDENT PROTEIN KINASE 1-RELATED"/>
    <property type="match status" value="1"/>
</dbReference>
<feature type="region of interest" description="Disordered" evidence="11">
    <location>
        <begin position="1029"/>
        <end position="1072"/>
    </location>
</feature>
<dbReference type="PROSITE" id="PS00108">
    <property type="entry name" value="PROTEIN_KINASE_ST"/>
    <property type="match status" value="1"/>
</dbReference>
<reference evidence="13 14" key="1">
    <citation type="journal article" date="2012" name="Eukaryot. Cell">
        <title>Draft genome sequence of Wickerhamomyces ciferrii NRRL Y-1031 F-60-10.</title>
        <authorList>
            <person name="Schneider J."/>
            <person name="Andrea H."/>
            <person name="Blom J."/>
            <person name="Jaenicke S."/>
            <person name="Ruckert C."/>
            <person name="Schorsch C."/>
            <person name="Szczepanowski R."/>
            <person name="Farwick M."/>
            <person name="Goesmann A."/>
            <person name="Puhler A."/>
            <person name="Schaffer S."/>
            <person name="Tauch A."/>
            <person name="Kohler T."/>
            <person name="Brinkrolf K."/>
        </authorList>
    </citation>
    <scope>NUCLEOTIDE SEQUENCE [LARGE SCALE GENOMIC DNA]</scope>
    <source>
        <strain evidence="14">ATCC 14091 / BCRC 22168 / CBS 111 / JCM 3599 / NBRC 0793 / NRRL Y-1031 F-60-10</strain>
    </source>
</reference>
<feature type="compositionally biased region" description="Low complexity" evidence="11">
    <location>
        <begin position="546"/>
        <end position="556"/>
    </location>
</feature>
<dbReference type="InParanoid" id="K0KKV8"/>
<dbReference type="PROSITE" id="PS00107">
    <property type="entry name" value="PROTEIN_KINASE_ATP"/>
    <property type="match status" value="1"/>
</dbReference>
<feature type="region of interest" description="Disordered" evidence="11">
    <location>
        <begin position="921"/>
        <end position="998"/>
    </location>
</feature>
<dbReference type="eggNOG" id="KOG0592">
    <property type="taxonomic scope" value="Eukaryota"/>
</dbReference>
<dbReference type="GO" id="GO:0004674">
    <property type="term" value="F:protein serine/threonine kinase activity"/>
    <property type="evidence" value="ECO:0007669"/>
    <property type="project" value="UniProtKB-KW"/>
</dbReference>
<protein>
    <recommendedName>
        <fullName evidence="2">non-specific serine/threonine protein kinase</fullName>
        <ecNumber evidence="2">2.7.11.1</ecNumber>
    </recommendedName>
</protein>
<keyword evidence="5 10" id="KW-0547">Nucleotide-binding</keyword>
<dbReference type="EMBL" id="CAIF01000051">
    <property type="protein sequence ID" value="CCH42767.1"/>
    <property type="molecule type" value="Genomic_DNA"/>
</dbReference>
<sequence>MTLDPRKLNPDQFTFTNDNIEDDSSVYTLEDDLDNTHINTPSPTAGHPDSFHIYDLPTHISSHRDLLNDGNPQTQPSTPVSTPYQERPNHPLRALTSTHLVLNQPNGTDDSLITLETPPVSRGPSNASALKPGLDYTETQANDAEEGDAQIIKQETNELTGETEEILVRRSVKDFKFGDTLGVGSYSTVLLATDKNTDRKFAVKVLDKRHIIREKKVKYVNIEKNTLNRLGKRNGLIHLFFTFQDESSLYFVLDYAQNGELLNLIKEHGTLNEETTRYYGAQIIDAVKYMHDNGVVHRDLKPENILLDANNRVQITDFGTAKLLEKNDAGRYPSDTKAKSFVGTAEYVSPELLNEKAIGKACDIWAFGCIIYQMIAGKPPFKAPNDYLTFQKIVKLQFAFTAGFPMSCRDLIKRILVLNPKDRYTIKEIQQHHFFQSVDFNNPEESIWNPDPPEFGPYKINAKSMLPVPGLDTSTNSRSKIYLPSKRNASSSTTSVPASADSADSTEDNSNTSRSTQPTQSQQVLAKAKATVAARKQSESNKRVPSAGNAANAASVALSRQPDQIIKAYNDKQEKDRKVKQELDKLQTPDDVKTPPLSASSQFKDTTAQQSTPTQVEQRTTTAASTTPKPRSASSYKTSLRDRKKPSSTTLTVSPMTKLDLEFANHLKTVDERVLKKGELNLQITTTDAIERKYRGRLVDSPLGINKSTTSSLLSQVANGSLSGLRSHDLGDHNGSGSLIINHQIESDEKDNSGAKAKFKKFFGGGTDENEKRLRTLIATSNGRALIFHTNVDKDDSLELKTEIDISNAIVKIRELLPPAIKSANTGGLFVIEVQNTAFVFESSQIEITNWTQVLYKSKTLPNEKLAQKLIDDDPSGDAGTILGSDAAKSAANLATINSPPLSARSNDSNELKSPVMLTLSSFNDTVPPKSPPKKTSTASLRQKPSTVATSPQQGRQESTTRKHEGMLKDLVKSRTAQRQSSNRKQLPNNGQLHYGLPLTTSEQKSGIQHNQSNNTSSRNTLIAAASAAISNQSRGTTPKTRNSTSAGTTSTTSSPNAYHSDSISNNNSQVPRLITGMNSRLLARSHHDKKKK</sequence>
<accession>K0KKV8</accession>
<evidence type="ECO:0000313" key="14">
    <source>
        <dbReference type="Proteomes" id="UP000009328"/>
    </source>
</evidence>
<evidence type="ECO:0000256" key="1">
    <source>
        <dbReference type="ARBA" id="ARBA00010006"/>
    </source>
</evidence>
<dbReference type="SMART" id="SM00220">
    <property type="entry name" value="S_TKc"/>
    <property type="match status" value="1"/>
</dbReference>
<dbReference type="CDD" id="cd05581">
    <property type="entry name" value="STKc_PDK1"/>
    <property type="match status" value="1"/>
</dbReference>
<dbReference type="EC" id="2.7.11.1" evidence="2"/>
<evidence type="ECO:0000256" key="2">
    <source>
        <dbReference type="ARBA" id="ARBA00012513"/>
    </source>
</evidence>
<dbReference type="FunFam" id="3.30.200.20:FF:000128">
    <property type="entry name" value="Serine/threonine-protein kinase ksg1"/>
    <property type="match status" value="1"/>
</dbReference>
<feature type="region of interest" description="Disordered" evidence="11">
    <location>
        <begin position="569"/>
        <end position="652"/>
    </location>
</feature>
<dbReference type="AlphaFoldDB" id="K0KKV8"/>
<feature type="region of interest" description="Disordered" evidence="11">
    <location>
        <begin position="62"/>
        <end position="90"/>
    </location>
</feature>
<evidence type="ECO:0000256" key="11">
    <source>
        <dbReference type="SAM" id="MobiDB-lite"/>
    </source>
</evidence>
<evidence type="ECO:0000256" key="10">
    <source>
        <dbReference type="PROSITE-ProRule" id="PRU10141"/>
    </source>
</evidence>
<keyword evidence="3" id="KW-0723">Serine/threonine-protein kinase</keyword>
<dbReference type="Proteomes" id="UP000009328">
    <property type="component" value="Unassembled WGS sequence"/>
</dbReference>
<dbReference type="InterPro" id="IPR000719">
    <property type="entry name" value="Prot_kinase_dom"/>
</dbReference>
<feature type="compositionally biased region" description="Polar residues" evidence="11">
    <location>
        <begin position="975"/>
        <end position="992"/>
    </location>
</feature>
<evidence type="ECO:0000256" key="8">
    <source>
        <dbReference type="ARBA" id="ARBA00047899"/>
    </source>
</evidence>
<keyword evidence="4" id="KW-0808">Transferase</keyword>
<evidence type="ECO:0000256" key="6">
    <source>
        <dbReference type="ARBA" id="ARBA00022777"/>
    </source>
</evidence>
<dbReference type="Gene3D" id="3.30.200.20">
    <property type="entry name" value="Phosphorylase Kinase, domain 1"/>
    <property type="match status" value="1"/>
</dbReference>
<feature type="compositionally biased region" description="Basic and acidic residues" evidence="11">
    <location>
        <begin position="569"/>
        <end position="593"/>
    </location>
</feature>
<feature type="compositionally biased region" description="Basic and acidic residues" evidence="11">
    <location>
        <begin position="959"/>
        <end position="973"/>
    </location>
</feature>
<dbReference type="GO" id="GO:0000196">
    <property type="term" value="P:cell integrity MAPK cascade"/>
    <property type="evidence" value="ECO:0007669"/>
    <property type="project" value="UniProtKB-ARBA"/>
</dbReference>
<evidence type="ECO:0000256" key="7">
    <source>
        <dbReference type="ARBA" id="ARBA00022840"/>
    </source>
</evidence>
<feature type="compositionally biased region" description="Low complexity" evidence="11">
    <location>
        <begin position="489"/>
        <end position="503"/>
    </location>
</feature>
<dbReference type="InterPro" id="IPR008271">
    <property type="entry name" value="Ser/Thr_kinase_AS"/>
</dbReference>
<feature type="region of interest" description="Disordered" evidence="11">
    <location>
        <begin position="469"/>
        <end position="556"/>
    </location>
</feature>